<dbReference type="GO" id="GO:0009772">
    <property type="term" value="P:photosynthetic electron transport in photosystem II"/>
    <property type="evidence" value="ECO:0007669"/>
    <property type="project" value="InterPro"/>
</dbReference>
<evidence type="ECO:0000256" key="9">
    <source>
        <dbReference type="ARBA" id="ARBA00022842"/>
    </source>
</evidence>
<feature type="binding site" description="axial binding residue" evidence="20">
    <location>
        <position position="198"/>
    </location>
    <ligand>
        <name>chlorophyll a</name>
        <dbReference type="ChEBI" id="CHEBI:58416"/>
        <label>PD2</label>
    </ligand>
    <ligandPart>
        <name>Mg</name>
        <dbReference type="ChEBI" id="CHEBI:25107"/>
    </ligandPart>
</feature>
<comment type="function">
    <text evidence="18 20">Photosystem II (PSII) is a light-driven water:plastoquinone oxidoreductase that uses light energy to abstract electrons from H(2)O, generating O(2) and a proton gradient subsequently used for ATP formation. It consists of a core antenna complex that captures photons, and an electron transfer chain that converts photonic excitation into a charge separation. The D1/D2 (PsbA/PsbD) reaction center heterodimer binds P680, the primary electron donor of PSII as well as several subsequent electron acceptors. D2 is needed for assembly of a stable PSII complex.</text>
</comment>
<feature type="binding site" evidence="20">
    <location>
        <position position="130"/>
    </location>
    <ligand>
        <name>pheophytin a</name>
        <dbReference type="ChEBI" id="CHEBI:136840"/>
        <label>D2</label>
    </ligand>
</feature>
<dbReference type="InterPro" id="IPR055266">
    <property type="entry name" value="D1/D2"/>
</dbReference>
<dbReference type="AlphaFoldDB" id="A0A482CI08"/>
<keyword evidence="12" id="KW-0007">Acetylation</keyword>
<keyword evidence="5 20" id="KW-0602">Photosynthesis</keyword>
<keyword evidence="13 20" id="KW-0157">Chromophore</keyword>
<keyword evidence="15 20" id="KW-0408">Iron</keyword>
<evidence type="ECO:0000256" key="3">
    <source>
        <dbReference type="ARBA" id="ARBA00022448"/>
    </source>
</evidence>
<reference evidence="23" key="1">
    <citation type="journal article" date="2019" name="J. ISSAAS">
        <title>The Unique Evolutionary Trajectory 1 and Dynamic Conformations of DR and IR/DR-coexisting Plastomes of the Early Vascular Plant Selaginellaceae (Lycophyte).</title>
        <authorList>
            <person name="Zhang H.-R."/>
            <person name="Xiang Q.-P."/>
            <person name="Zhang X.-C."/>
        </authorList>
    </citation>
    <scope>NUCLEOTIDE SEQUENCE</scope>
</reference>
<dbReference type="HAMAP" id="MF_01383">
    <property type="entry name" value="PSII_PsbD_D2"/>
    <property type="match status" value="1"/>
</dbReference>
<dbReference type="PANTHER" id="PTHR33149:SF12">
    <property type="entry name" value="PHOTOSYSTEM II D2 PROTEIN"/>
    <property type="match status" value="1"/>
</dbReference>
<keyword evidence="17 20" id="KW-0604">Photosystem II</keyword>
<evidence type="ECO:0000256" key="13">
    <source>
        <dbReference type="ARBA" id="ARBA00022991"/>
    </source>
</evidence>
<feature type="binding site" evidence="20">
    <location>
        <position position="215"/>
    </location>
    <ligand>
        <name>a plastoquinone</name>
        <dbReference type="ChEBI" id="CHEBI:17757"/>
        <label>Q(A)</label>
    </ligand>
</feature>
<dbReference type="GO" id="GO:0010242">
    <property type="term" value="F:oxygen evolving activity"/>
    <property type="evidence" value="ECO:0007669"/>
    <property type="project" value="UniProtKB-EC"/>
</dbReference>
<dbReference type="Gene3D" id="1.20.85.10">
    <property type="entry name" value="Photosystem II protein D1-like"/>
    <property type="match status" value="1"/>
</dbReference>
<dbReference type="PROSITE" id="PS00244">
    <property type="entry name" value="REACTION_CENTER"/>
    <property type="match status" value="1"/>
</dbReference>
<dbReference type="GeneID" id="39721733"/>
<dbReference type="Pfam" id="PF00124">
    <property type="entry name" value="Photo_RC"/>
    <property type="match status" value="1"/>
</dbReference>
<feature type="binding site" evidence="20">
    <location>
        <position position="215"/>
    </location>
    <ligand>
        <name>Fe cation</name>
        <dbReference type="ChEBI" id="CHEBI:24875"/>
        <note>ligand shared with heterodimeric partner</note>
    </ligand>
</feature>
<evidence type="ECO:0000256" key="16">
    <source>
        <dbReference type="ARBA" id="ARBA00023136"/>
    </source>
</evidence>
<dbReference type="GO" id="GO:0009535">
    <property type="term" value="C:chloroplast thylakoid membrane"/>
    <property type="evidence" value="ECO:0007669"/>
    <property type="project" value="UniProtKB-SubCell"/>
</dbReference>
<keyword evidence="16 20" id="KW-0472">Membrane</keyword>
<keyword evidence="23" id="KW-0150">Chloroplast</keyword>
<keyword evidence="11 20" id="KW-1133">Transmembrane helix</keyword>
<evidence type="ECO:0000256" key="20">
    <source>
        <dbReference type="HAMAP-Rule" id="MF_01383"/>
    </source>
</evidence>
<protein>
    <recommendedName>
        <fullName evidence="20 22">Photosystem II D2 protein</fullName>
        <shortName evidence="20">PSII D2 protein</shortName>
        <ecNumber evidence="20">1.10.3.9</ecNumber>
    </recommendedName>
    <alternativeName>
        <fullName evidence="20">Photosystem Q(A) protein</fullName>
    </alternativeName>
</protein>
<keyword evidence="3 20" id="KW-0813">Transport</keyword>
<dbReference type="EC" id="1.10.3.9" evidence="20"/>
<geneLocation type="chloroplast" evidence="23"/>
<keyword evidence="6" id="KW-0597">Phosphoprotein</keyword>
<comment type="miscellaneous">
    <text evidence="20">2 of the reaction center chlorophylls (ChlD1 and ChlD2) are entirely coordinated by water.</text>
</comment>
<evidence type="ECO:0000256" key="10">
    <source>
        <dbReference type="ARBA" id="ARBA00022982"/>
    </source>
</evidence>
<dbReference type="RefSeq" id="YP_009589813.1">
    <property type="nucleotide sequence ID" value="NC_041646.1"/>
</dbReference>
<feature type="binding site" description="axial binding residue" evidence="20">
    <location>
        <position position="118"/>
    </location>
    <ligand>
        <name>chlorophyll a</name>
        <dbReference type="ChEBI" id="CHEBI:58416"/>
        <label>ChlzD2</label>
    </ligand>
    <ligandPart>
        <name>Mg</name>
        <dbReference type="ChEBI" id="CHEBI:25107"/>
    </ligandPart>
</feature>
<keyword evidence="20" id="KW-0793">Thylakoid</keyword>
<comment type="similarity">
    <text evidence="2 20 21">Belongs to the reaction center PufL/M/PsbA/D family.</text>
</comment>
<evidence type="ECO:0000256" key="6">
    <source>
        <dbReference type="ARBA" id="ARBA00022553"/>
    </source>
</evidence>
<dbReference type="InterPro" id="IPR000484">
    <property type="entry name" value="Photo_RC_L/M"/>
</dbReference>
<comment type="caution">
    <text evidence="20">Lacks conserved residue(s) required for the propagation of feature annotation.</text>
</comment>
<comment type="subcellular location">
    <subcellularLocation>
        <location evidence="1">Membrane</location>
        <topology evidence="1">Multi-pass membrane protein</topology>
    </subcellularLocation>
    <subcellularLocation>
        <location evidence="20">Plastid</location>
        <location evidence="20">Chloroplast thylakoid membrane</location>
        <topology evidence="20">Multi-pass membrane protein</topology>
    </subcellularLocation>
</comment>
<evidence type="ECO:0000256" key="2">
    <source>
        <dbReference type="ARBA" id="ARBA00008204"/>
    </source>
</evidence>
<evidence type="ECO:0000256" key="12">
    <source>
        <dbReference type="ARBA" id="ARBA00022990"/>
    </source>
</evidence>
<dbReference type="PRINTS" id="PR00256">
    <property type="entry name" value="REACTNCENTRE"/>
</dbReference>
<keyword evidence="14 20" id="KW-0560">Oxidoreductase</keyword>
<dbReference type="GO" id="GO:0016168">
    <property type="term" value="F:chlorophyll binding"/>
    <property type="evidence" value="ECO:0007669"/>
    <property type="project" value="UniProtKB-UniRule"/>
</dbReference>
<evidence type="ECO:0000256" key="11">
    <source>
        <dbReference type="ARBA" id="ARBA00022989"/>
    </source>
</evidence>
<evidence type="ECO:0000256" key="7">
    <source>
        <dbReference type="ARBA" id="ARBA00022692"/>
    </source>
</evidence>
<sequence length="353" mass="38250">MTMVVGGFSGGSTSFSDNMDDWPRRDRSAFVGRSGLSLLPRAYSPPGGWSTGTTFVTSRYTHGLASPYLEGCNFLTVAVSTPANSLAHPLLLLRGPEAQGDFTRWCQLGGLWTFVALHGAFGLMGFMLRQFELARSVQLRPYNAIAFPAPIAVSVPVSPIYPLGQSGWFSAPSFGVAAISRFILLSQGFHNWTPNPFHMMGVAGVSGAAPSCAIHGATVENTLFEDGDGANTFRAFNPTQSEETYSMVTANRFRSQISGVASPNKRRLHFFMLFVPVTGSRMSATGVVGPAPNSRAYDFVSQEVRAAEDPEFETFYTKNIPSNEGTRAWMAAQDQPHENLVFPEEVLPRGNAL</sequence>
<dbReference type="GO" id="GO:0009523">
    <property type="term" value="C:photosystem II"/>
    <property type="evidence" value="ECO:0007669"/>
    <property type="project" value="UniProtKB-KW"/>
</dbReference>
<dbReference type="PANTHER" id="PTHR33149">
    <property type="entry name" value="PHOTOSYSTEM II PROTEIN D1"/>
    <property type="match status" value="1"/>
</dbReference>
<evidence type="ECO:0000256" key="14">
    <source>
        <dbReference type="ARBA" id="ARBA00023002"/>
    </source>
</evidence>
<evidence type="ECO:0000256" key="8">
    <source>
        <dbReference type="ARBA" id="ARBA00022723"/>
    </source>
</evidence>
<name>A0A482CI08_9TRAC</name>
<evidence type="ECO:0000313" key="23">
    <source>
        <dbReference type="EMBL" id="QBL76396.1"/>
    </source>
</evidence>
<comment type="subunit">
    <text evidence="20">PSII is composed of 1 copy each of membrane proteins PsbA, PsbB, PsbC, PsbD, PsbE, PsbF, PsbH, PsbI, PsbJ, PsbK, PsbL, PsbM, PsbT, PsbX, PsbY, PsbZ, Psb30/Ycf12, at least 3 peripheral proteins of the oxygen-evolving complex and a large number of cofactors. It forms dimeric complexes.</text>
</comment>
<evidence type="ECO:0000256" key="19">
    <source>
        <dbReference type="ARBA" id="ARBA00048801"/>
    </source>
</evidence>
<keyword evidence="9 20" id="KW-0460">Magnesium</keyword>
<gene>
    <name evidence="20 23" type="primary">psbD</name>
</gene>
<keyword evidence="8 20" id="KW-0479">Metal-binding</keyword>
<keyword evidence="23" id="KW-0934">Plastid</keyword>
<dbReference type="GO" id="GO:0005506">
    <property type="term" value="F:iron ion binding"/>
    <property type="evidence" value="ECO:0007669"/>
    <property type="project" value="UniProtKB-UniRule"/>
</dbReference>
<evidence type="ECO:0000256" key="17">
    <source>
        <dbReference type="ARBA" id="ARBA00023276"/>
    </source>
</evidence>
<dbReference type="InterPro" id="IPR036854">
    <property type="entry name" value="Photo_II_D1/D2_sf"/>
</dbReference>
<keyword evidence="10 20" id="KW-0249">Electron transport</keyword>
<dbReference type="InterPro" id="IPR055265">
    <property type="entry name" value="Photo_RC_L/M_CS"/>
</dbReference>
<evidence type="ECO:0000256" key="18">
    <source>
        <dbReference type="ARBA" id="ARBA00045803"/>
    </source>
</evidence>
<dbReference type="EMBL" id="MH598537">
    <property type="protein sequence ID" value="QBL76396.1"/>
    <property type="molecule type" value="Genomic_DNA"/>
</dbReference>
<evidence type="ECO:0000256" key="4">
    <source>
        <dbReference type="ARBA" id="ARBA00022494"/>
    </source>
</evidence>
<keyword evidence="7 20" id="KW-0812">Transmembrane</keyword>
<keyword evidence="4 20" id="KW-0148">Chlorophyll</keyword>
<evidence type="ECO:0000256" key="21">
    <source>
        <dbReference type="RuleBase" id="RU004331"/>
    </source>
</evidence>
<dbReference type="SUPFAM" id="SSF81483">
    <property type="entry name" value="Bacterial photosystem II reaction centre, L and M subunits"/>
    <property type="match status" value="1"/>
</dbReference>
<dbReference type="GO" id="GO:0009055">
    <property type="term" value="F:electron transfer activity"/>
    <property type="evidence" value="ECO:0007669"/>
    <property type="project" value="UniProtKB-UniRule"/>
</dbReference>
<proteinExistence type="inferred from homology"/>
<evidence type="ECO:0000256" key="22">
    <source>
        <dbReference type="RuleBase" id="RU004333"/>
    </source>
</evidence>
<organism evidence="23">
    <name type="scientific">Selaginella tamariscina</name>
    <dbReference type="NCBI Taxonomy" id="137178"/>
    <lineage>
        <taxon>Eukaryota</taxon>
        <taxon>Viridiplantae</taxon>
        <taxon>Streptophyta</taxon>
        <taxon>Embryophyta</taxon>
        <taxon>Tracheophyta</taxon>
        <taxon>Lycopodiopsida</taxon>
        <taxon>Selaginellales</taxon>
        <taxon>Selaginellaceae</taxon>
        <taxon>Selaginella</taxon>
    </lineage>
</organism>
<evidence type="ECO:0000256" key="1">
    <source>
        <dbReference type="ARBA" id="ARBA00004141"/>
    </source>
</evidence>
<feature type="binding site" evidence="20">
    <location>
        <position position="269"/>
    </location>
    <ligand>
        <name>Fe cation</name>
        <dbReference type="ChEBI" id="CHEBI:24875"/>
        <note>ligand shared with heterodimeric partner</note>
    </ligand>
</feature>
<accession>A0A482CI08</accession>
<dbReference type="InterPro" id="IPR005868">
    <property type="entry name" value="PSII_PsbD/D2"/>
</dbReference>
<feature type="binding site" evidence="20">
    <location>
        <position position="143"/>
    </location>
    <ligand>
        <name>pheophytin a</name>
        <dbReference type="ChEBI" id="CHEBI:136840"/>
        <label>D2</label>
    </ligand>
</feature>
<comment type="catalytic activity">
    <reaction evidence="19 20">
        <text>2 a plastoquinone + 4 hnu + 2 H2O = 2 a plastoquinol + O2</text>
        <dbReference type="Rhea" id="RHEA:36359"/>
        <dbReference type="Rhea" id="RHEA-COMP:9561"/>
        <dbReference type="Rhea" id="RHEA-COMP:9562"/>
        <dbReference type="ChEBI" id="CHEBI:15377"/>
        <dbReference type="ChEBI" id="CHEBI:15379"/>
        <dbReference type="ChEBI" id="CHEBI:17757"/>
        <dbReference type="ChEBI" id="CHEBI:30212"/>
        <dbReference type="ChEBI" id="CHEBI:62192"/>
        <dbReference type="EC" id="1.10.3.9"/>
    </reaction>
</comment>
<evidence type="ECO:0000256" key="15">
    <source>
        <dbReference type="ARBA" id="ARBA00023004"/>
    </source>
</evidence>
<dbReference type="NCBIfam" id="TIGR01152">
    <property type="entry name" value="psbD"/>
    <property type="match status" value="1"/>
</dbReference>
<evidence type="ECO:0000256" key="5">
    <source>
        <dbReference type="ARBA" id="ARBA00022531"/>
    </source>
</evidence>